<evidence type="ECO:0000313" key="3">
    <source>
        <dbReference type="Proteomes" id="UP000826195"/>
    </source>
</evidence>
<feature type="compositionally biased region" description="Basic and acidic residues" evidence="1">
    <location>
        <begin position="42"/>
        <end position="64"/>
    </location>
</feature>
<evidence type="ECO:0000313" key="2">
    <source>
        <dbReference type="EMBL" id="KAH0567159.1"/>
    </source>
</evidence>
<feature type="region of interest" description="Disordered" evidence="1">
    <location>
        <begin position="20"/>
        <end position="97"/>
    </location>
</feature>
<name>A0AAV7J836_COTGL</name>
<dbReference type="AlphaFoldDB" id="A0AAV7J836"/>
<dbReference type="Proteomes" id="UP000826195">
    <property type="component" value="Unassembled WGS sequence"/>
</dbReference>
<accession>A0AAV7J836</accession>
<dbReference type="EMBL" id="JAHXZJ010000001">
    <property type="protein sequence ID" value="KAH0567159.1"/>
    <property type="molecule type" value="Genomic_DNA"/>
</dbReference>
<proteinExistence type="predicted"/>
<protein>
    <submittedName>
        <fullName evidence="2">Uncharacterized protein</fullName>
    </submittedName>
</protein>
<evidence type="ECO:0000256" key="1">
    <source>
        <dbReference type="SAM" id="MobiDB-lite"/>
    </source>
</evidence>
<organism evidence="2 3">
    <name type="scientific">Cotesia glomerata</name>
    <name type="common">Lepidopteran parasitic wasp</name>
    <name type="synonym">Apanteles glomeratus</name>
    <dbReference type="NCBI Taxonomy" id="32391"/>
    <lineage>
        <taxon>Eukaryota</taxon>
        <taxon>Metazoa</taxon>
        <taxon>Ecdysozoa</taxon>
        <taxon>Arthropoda</taxon>
        <taxon>Hexapoda</taxon>
        <taxon>Insecta</taxon>
        <taxon>Pterygota</taxon>
        <taxon>Neoptera</taxon>
        <taxon>Endopterygota</taxon>
        <taxon>Hymenoptera</taxon>
        <taxon>Apocrita</taxon>
        <taxon>Ichneumonoidea</taxon>
        <taxon>Braconidae</taxon>
        <taxon>Microgastrinae</taxon>
        <taxon>Cotesia</taxon>
    </lineage>
</organism>
<comment type="caution">
    <text evidence="2">The sequence shown here is derived from an EMBL/GenBank/DDBJ whole genome shotgun (WGS) entry which is preliminary data.</text>
</comment>
<feature type="compositionally biased region" description="Acidic residues" evidence="1">
    <location>
        <begin position="20"/>
        <end position="29"/>
    </location>
</feature>
<reference evidence="2 3" key="1">
    <citation type="journal article" date="2021" name="J. Hered.">
        <title>A chromosome-level genome assembly of the parasitoid wasp, Cotesia glomerata (Hymenoptera: Braconidae).</title>
        <authorList>
            <person name="Pinto B.J."/>
            <person name="Weis J.J."/>
            <person name="Gamble T."/>
            <person name="Ode P.J."/>
            <person name="Paul R."/>
            <person name="Zaspel J.M."/>
        </authorList>
    </citation>
    <scope>NUCLEOTIDE SEQUENCE [LARGE SCALE GENOMIC DNA]</scope>
    <source>
        <strain evidence="2">CgM1</strain>
    </source>
</reference>
<sequence>MKFKMNRSKSDTCAWIIVSEDEDEEEDASSGEARGVKRNRRIKEDGKRQGEVEKLRDAEDDARRVPAQTKTTQVELSRDDSTIQSRGRRIRFDPIPV</sequence>
<keyword evidence="3" id="KW-1185">Reference proteome</keyword>
<gene>
    <name evidence="2" type="ORF">KQX54_007106</name>
</gene>